<dbReference type="InterPro" id="IPR050229">
    <property type="entry name" value="GlpE_sulfurtransferase"/>
</dbReference>
<keyword evidence="1" id="KW-1133">Transmembrane helix</keyword>
<reference evidence="3" key="1">
    <citation type="journal article" date="2020" name="Sci. Adv.">
        <title>Virus-host coexistence in phytoplankton through the genomic lens.</title>
        <authorList>
            <person name="Yau S."/>
            <person name="Krasovec M."/>
            <person name="Benites L.F."/>
            <person name="Rombauts S."/>
            <person name="Groussin M."/>
            <person name="Vancaester E."/>
            <person name="Aury J.M."/>
            <person name="Derelle E."/>
            <person name="Desdevises Y."/>
            <person name="Escande M.L."/>
            <person name="Grimsley N."/>
            <person name="Guy J."/>
            <person name="Moreau H."/>
            <person name="Sanchez-Brosseau S."/>
            <person name="van de Peer Y."/>
            <person name="Vandepoele K."/>
            <person name="Gourbiere S."/>
            <person name="Piganeau G."/>
        </authorList>
    </citation>
    <scope>NUCLEOTIDE SEQUENCE</scope>
    <source>
        <strain evidence="3">OmV2</strain>
    </source>
</reference>
<dbReference type="Gene3D" id="3.40.250.10">
    <property type="entry name" value="Rhodanese-like domain"/>
    <property type="match status" value="1"/>
</dbReference>
<evidence type="ECO:0000313" key="3">
    <source>
        <dbReference type="EMBL" id="QIZ31255.1"/>
    </source>
</evidence>
<accession>A0A6H1QUE0</accession>
<proteinExistence type="predicted"/>
<dbReference type="InterPro" id="IPR036873">
    <property type="entry name" value="Rhodanese-like_dom_sf"/>
</dbReference>
<sequence length="116" mass="12853">MVLPFIIAGGIAAAAAYTYFGENLVSSKEAKKMIRSGKIKKVIDVRTIAEYRAGHYRGALHIPVNKINRKTTAELPKKGLLVYCNTGQRARFAAEKLEELGFDDVYYIAGHYSSLN</sequence>
<feature type="transmembrane region" description="Helical" evidence="1">
    <location>
        <begin position="6"/>
        <end position="25"/>
    </location>
</feature>
<name>A0A6H1QUE0_9PHYC</name>
<dbReference type="InterPro" id="IPR001763">
    <property type="entry name" value="Rhodanese-like_dom"/>
</dbReference>
<dbReference type="SMART" id="SM00450">
    <property type="entry name" value="RHOD"/>
    <property type="match status" value="1"/>
</dbReference>
<protein>
    <submittedName>
        <fullName evidence="3">Rhodanese-like domain protein</fullName>
    </submittedName>
</protein>
<evidence type="ECO:0000259" key="2">
    <source>
        <dbReference type="PROSITE" id="PS50206"/>
    </source>
</evidence>
<dbReference type="PROSITE" id="PS50206">
    <property type="entry name" value="RHODANESE_3"/>
    <property type="match status" value="1"/>
</dbReference>
<dbReference type="PANTHER" id="PTHR43031">
    <property type="entry name" value="FAD-DEPENDENT OXIDOREDUCTASE"/>
    <property type="match status" value="1"/>
</dbReference>
<keyword evidence="1" id="KW-0472">Membrane</keyword>
<keyword evidence="1" id="KW-0812">Transmembrane</keyword>
<evidence type="ECO:0000256" key="1">
    <source>
        <dbReference type="SAM" id="Phobius"/>
    </source>
</evidence>
<gene>
    <name evidence="3" type="ORF">orf00295</name>
</gene>
<dbReference type="EMBL" id="MN688676">
    <property type="protein sequence ID" value="QIZ31255.1"/>
    <property type="molecule type" value="Genomic_DNA"/>
</dbReference>
<dbReference type="PANTHER" id="PTHR43031:SF1">
    <property type="entry name" value="PYRIDINE NUCLEOTIDE-DISULPHIDE OXIDOREDUCTASE"/>
    <property type="match status" value="1"/>
</dbReference>
<dbReference type="CDD" id="cd00158">
    <property type="entry name" value="RHOD"/>
    <property type="match status" value="1"/>
</dbReference>
<organism evidence="3">
    <name type="scientific">Ostreococcus mediterraneus virus 2</name>
    <dbReference type="NCBI Taxonomy" id="2726183"/>
    <lineage>
        <taxon>Viruses</taxon>
        <taxon>Varidnaviria</taxon>
        <taxon>Bamfordvirae</taxon>
        <taxon>Nucleocytoviricota</taxon>
        <taxon>Megaviricetes</taxon>
        <taxon>Algavirales</taxon>
        <taxon>Phycodnaviridae</taxon>
        <taxon>Prasinovirus</taxon>
    </lineage>
</organism>
<dbReference type="Pfam" id="PF00581">
    <property type="entry name" value="Rhodanese"/>
    <property type="match status" value="1"/>
</dbReference>
<feature type="domain" description="Rhodanese" evidence="2">
    <location>
        <begin position="42"/>
        <end position="116"/>
    </location>
</feature>
<dbReference type="SUPFAM" id="SSF52821">
    <property type="entry name" value="Rhodanese/Cell cycle control phosphatase"/>
    <property type="match status" value="1"/>
</dbReference>